<accession>A0A1M6JLE3</accession>
<dbReference type="RefSeq" id="WP_073427103.1">
    <property type="nucleotide sequence ID" value="NZ_CADFGY010000002.1"/>
</dbReference>
<organism evidence="1 2">
    <name type="scientific">Paraburkholderia terricola</name>
    <dbReference type="NCBI Taxonomy" id="169427"/>
    <lineage>
        <taxon>Bacteria</taxon>
        <taxon>Pseudomonadati</taxon>
        <taxon>Pseudomonadota</taxon>
        <taxon>Betaproteobacteria</taxon>
        <taxon>Burkholderiales</taxon>
        <taxon>Burkholderiaceae</taxon>
        <taxon>Paraburkholderia</taxon>
    </lineage>
</organism>
<name>A0A1M6JLE3_9BURK</name>
<dbReference type="Proteomes" id="UP000184395">
    <property type="component" value="Unassembled WGS sequence"/>
</dbReference>
<dbReference type="STRING" id="169427.SAMN05192548_1002185"/>
<evidence type="ECO:0000313" key="2">
    <source>
        <dbReference type="Proteomes" id="UP000184395"/>
    </source>
</evidence>
<dbReference type="EMBL" id="FRAB01000002">
    <property type="protein sequence ID" value="SHJ47462.1"/>
    <property type="molecule type" value="Genomic_DNA"/>
</dbReference>
<evidence type="ECO:0000313" key="1">
    <source>
        <dbReference type="EMBL" id="SHJ47462.1"/>
    </source>
</evidence>
<dbReference type="AlphaFoldDB" id="A0A1M6JLE3"/>
<gene>
    <name evidence="1" type="ORF">SAMN05192548_1002185</name>
</gene>
<reference evidence="1 2" key="1">
    <citation type="submission" date="2016-11" db="EMBL/GenBank/DDBJ databases">
        <authorList>
            <person name="Jaros S."/>
            <person name="Januszkiewicz K."/>
            <person name="Wedrychowicz H."/>
        </authorList>
    </citation>
    <scope>NUCLEOTIDE SEQUENCE [LARGE SCALE GENOMIC DNA]</scope>
    <source>
        <strain evidence="1 2">LMG 20594</strain>
    </source>
</reference>
<proteinExistence type="predicted"/>
<protein>
    <submittedName>
        <fullName evidence="1">Uncharacterized protein</fullName>
    </submittedName>
</protein>
<sequence>MKTAKLDKLREQIAAIKAEIVSVERAQLTTPEIEARVDGFIQEMKRTVANDVLDSAGTLTYINQLGSGAGNWPVVGSWMHARPAIGFAMAVTLNPEAFRAMVLEAALKELNGGRQEHATGRVELVEQLRGKLRLLERDEEAEVLRLEESGIDALRRADADPAVVLGLAA</sequence>